<sequence>MIHTRFMHFSCTHLSYSQKDGYLWRKKLSNRTLSVSLRTRLPEIAKFRAQKLTIQYVRFKELSLPFESLRNALKSYRDRLVDDALLMVLEGGSDMSTMPLTTVYEKAVHPVSEVLEEWCEDNRADWKLRTEKLNRRSVNLFIEWAKRHSIKNVEDVTKQHIADFKRFLDERYQAPRSRQDALIKLQALFNFCIDKRDYLTANPVKGMTYSKVTSINHKTEITPSEYEKVMKTDYVKGYEDLKWLLAILWNTGMRIGEAIQLRPEDFRIVDGIKCISINTEDGKQVKNETSIRDIPISEALLQMGIWDTKPRLGWTKNNAAGSRIAFAFKQIGIEHSSHDFRYSLSNRLRDCDVADSVRYSILGHAHKTTSDRVYKTRQPLKQMLLALNKAAVMN</sequence>
<evidence type="ECO:0000259" key="6">
    <source>
        <dbReference type="PROSITE" id="PS51898"/>
    </source>
</evidence>
<dbReference type="InterPro" id="IPR013762">
    <property type="entry name" value="Integrase-like_cat_sf"/>
</dbReference>
<evidence type="ECO:0000256" key="4">
    <source>
        <dbReference type="ARBA" id="ARBA00023172"/>
    </source>
</evidence>
<evidence type="ECO:0000313" key="9">
    <source>
        <dbReference type="Proteomes" id="UP001169574"/>
    </source>
</evidence>
<evidence type="ECO:0000256" key="1">
    <source>
        <dbReference type="ARBA" id="ARBA00008857"/>
    </source>
</evidence>
<feature type="domain" description="Core-binding (CB)" evidence="7">
    <location>
        <begin position="109"/>
        <end position="193"/>
    </location>
</feature>
<keyword evidence="3 5" id="KW-0238">DNA-binding</keyword>
<dbReference type="GO" id="GO:0015074">
    <property type="term" value="P:DNA integration"/>
    <property type="evidence" value="ECO:0007669"/>
    <property type="project" value="UniProtKB-KW"/>
</dbReference>
<feature type="domain" description="Tyr recombinase" evidence="6">
    <location>
        <begin position="216"/>
        <end position="389"/>
    </location>
</feature>
<organism evidence="8 9">
    <name type="scientific">Citrobacter freundii</name>
    <dbReference type="NCBI Taxonomy" id="546"/>
    <lineage>
        <taxon>Bacteria</taxon>
        <taxon>Pseudomonadati</taxon>
        <taxon>Pseudomonadota</taxon>
        <taxon>Gammaproteobacteria</taxon>
        <taxon>Enterobacterales</taxon>
        <taxon>Enterobacteriaceae</taxon>
        <taxon>Citrobacter</taxon>
        <taxon>Citrobacter freundii complex</taxon>
    </lineage>
</organism>
<protein>
    <submittedName>
        <fullName evidence="8">Tyrosine-type recombinase/integrase</fullName>
    </submittedName>
</protein>
<evidence type="ECO:0000256" key="3">
    <source>
        <dbReference type="ARBA" id="ARBA00023125"/>
    </source>
</evidence>
<keyword evidence="4" id="KW-0233">DNA recombination</keyword>
<dbReference type="Gene3D" id="1.10.443.10">
    <property type="entry name" value="Intergrase catalytic core"/>
    <property type="match status" value="1"/>
</dbReference>
<proteinExistence type="inferred from homology"/>
<dbReference type="PROSITE" id="PS51900">
    <property type="entry name" value="CB"/>
    <property type="match status" value="1"/>
</dbReference>
<dbReference type="InterPro" id="IPR050090">
    <property type="entry name" value="Tyrosine_recombinase_XerCD"/>
</dbReference>
<evidence type="ECO:0000313" key="8">
    <source>
        <dbReference type="EMBL" id="EMM7456291.1"/>
    </source>
</evidence>
<dbReference type="PROSITE" id="PS51898">
    <property type="entry name" value="TYR_RECOMBINASE"/>
    <property type="match status" value="1"/>
</dbReference>
<dbReference type="GO" id="GO:0003677">
    <property type="term" value="F:DNA binding"/>
    <property type="evidence" value="ECO:0007669"/>
    <property type="project" value="UniProtKB-UniRule"/>
</dbReference>
<reference evidence="8" key="1">
    <citation type="submission" date="2024-02" db="EMBL/GenBank/DDBJ databases">
        <authorList>
            <consortium name="Clinical and Environmental Microbiology Branch: Whole genome sequencing antimicrobial resistance pathogens in the healthcare setting"/>
        </authorList>
    </citation>
    <scope>NUCLEOTIDE SEQUENCE</scope>
    <source>
        <strain evidence="8">Whole organism</strain>
    </source>
</reference>
<dbReference type="GO" id="GO:0006310">
    <property type="term" value="P:DNA recombination"/>
    <property type="evidence" value="ECO:0007669"/>
    <property type="project" value="UniProtKB-KW"/>
</dbReference>
<dbReference type="RefSeq" id="WP_143186471.1">
    <property type="nucleotide sequence ID" value="NZ_CAKNDM010000001.1"/>
</dbReference>
<dbReference type="Gene3D" id="1.10.150.130">
    <property type="match status" value="1"/>
</dbReference>
<evidence type="ECO:0000259" key="7">
    <source>
        <dbReference type="PROSITE" id="PS51900"/>
    </source>
</evidence>
<gene>
    <name evidence="8" type="ORF">P7U51_000745</name>
</gene>
<dbReference type="PANTHER" id="PTHR30349:SF41">
    <property type="entry name" value="INTEGRASE_RECOMBINASE PROTEIN MJ0367-RELATED"/>
    <property type="match status" value="1"/>
</dbReference>
<accession>A0AAN4EVC5</accession>
<dbReference type="Proteomes" id="UP001169574">
    <property type="component" value="Unassembled WGS sequence"/>
</dbReference>
<evidence type="ECO:0000256" key="2">
    <source>
        <dbReference type="ARBA" id="ARBA00022908"/>
    </source>
</evidence>
<dbReference type="EMBL" id="ABLGCN030000001">
    <property type="protein sequence ID" value="EMM7456291.1"/>
    <property type="molecule type" value="Genomic_DNA"/>
</dbReference>
<evidence type="ECO:0000256" key="5">
    <source>
        <dbReference type="PROSITE-ProRule" id="PRU01248"/>
    </source>
</evidence>
<dbReference type="SUPFAM" id="SSF56349">
    <property type="entry name" value="DNA breaking-rejoining enzymes"/>
    <property type="match status" value="1"/>
</dbReference>
<dbReference type="InterPro" id="IPR010998">
    <property type="entry name" value="Integrase_recombinase_N"/>
</dbReference>
<comment type="similarity">
    <text evidence="1">Belongs to the 'phage' integrase family.</text>
</comment>
<keyword evidence="2" id="KW-0229">DNA integration</keyword>
<dbReference type="PANTHER" id="PTHR30349">
    <property type="entry name" value="PHAGE INTEGRASE-RELATED"/>
    <property type="match status" value="1"/>
</dbReference>
<name>A0AAN4EVC5_CITFR</name>
<dbReference type="InterPro" id="IPR011010">
    <property type="entry name" value="DNA_brk_join_enz"/>
</dbReference>
<dbReference type="AlphaFoldDB" id="A0AAN4EVC5"/>
<dbReference type="InterPro" id="IPR002104">
    <property type="entry name" value="Integrase_catalytic"/>
</dbReference>
<comment type="caution">
    <text evidence="8">The sequence shown here is derived from an EMBL/GenBank/DDBJ whole genome shotgun (WGS) entry which is preliminary data.</text>
</comment>
<dbReference type="InterPro" id="IPR044068">
    <property type="entry name" value="CB"/>
</dbReference>